<evidence type="ECO:0000256" key="1">
    <source>
        <dbReference type="SAM" id="Phobius"/>
    </source>
</evidence>
<gene>
    <name evidence="3" type="ORF">Dsin_010307</name>
</gene>
<keyword evidence="1" id="KW-0472">Membrane</keyword>
<feature type="transmembrane region" description="Helical" evidence="1">
    <location>
        <begin position="201"/>
        <end position="222"/>
    </location>
</feature>
<dbReference type="EMBL" id="JANJYJ010000003">
    <property type="protein sequence ID" value="KAK3223282.1"/>
    <property type="molecule type" value="Genomic_DNA"/>
</dbReference>
<comment type="caution">
    <text evidence="3">The sequence shown here is derived from an EMBL/GenBank/DDBJ whole genome shotgun (WGS) entry which is preliminary data.</text>
</comment>
<keyword evidence="1" id="KW-0812">Transmembrane</keyword>
<dbReference type="PANTHER" id="PTHR13833">
    <property type="match status" value="1"/>
</dbReference>
<proteinExistence type="predicted"/>
<dbReference type="SUPFAM" id="SSF101898">
    <property type="entry name" value="NHL repeat"/>
    <property type="match status" value="1"/>
</dbReference>
<evidence type="ECO:0000256" key="2">
    <source>
        <dbReference type="SAM" id="SignalP"/>
    </source>
</evidence>
<keyword evidence="2" id="KW-0732">Signal</keyword>
<dbReference type="InterPro" id="IPR011042">
    <property type="entry name" value="6-blade_b-propeller_TolB-like"/>
</dbReference>
<dbReference type="Proteomes" id="UP001281410">
    <property type="component" value="Unassembled WGS sequence"/>
</dbReference>
<feature type="signal peptide" evidence="2">
    <location>
        <begin position="1"/>
        <end position="21"/>
    </location>
</feature>
<dbReference type="PANTHER" id="PTHR13833:SF71">
    <property type="entry name" value="NHL DOMAIN-CONTAINING PROTEIN"/>
    <property type="match status" value="1"/>
</dbReference>
<evidence type="ECO:0000313" key="4">
    <source>
        <dbReference type="Proteomes" id="UP001281410"/>
    </source>
</evidence>
<dbReference type="AlphaFoldDB" id="A0AAE0ECX7"/>
<organism evidence="3 4">
    <name type="scientific">Dipteronia sinensis</name>
    <dbReference type="NCBI Taxonomy" id="43782"/>
    <lineage>
        <taxon>Eukaryota</taxon>
        <taxon>Viridiplantae</taxon>
        <taxon>Streptophyta</taxon>
        <taxon>Embryophyta</taxon>
        <taxon>Tracheophyta</taxon>
        <taxon>Spermatophyta</taxon>
        <taxon>Magnoliopsida</taxon>
        <taxon>eudicotyledons</taxon>
        <taxon>Gunneridae</taxon>
        <taxon>Pentapetalae</taxon>
        <taxon>rosids</taxon>
        <taxon>malvids</taxon>
        <taxon>Sapindales</taxon>
        <taxon>Sapindaceae</taxon>
        <taxon>Hippocastanoideae</taxon>
        <taxon>Acereae</taxon>
        <taxon>Dipteronia</taxon>
    </lineage>
</organism>
<evidence type="ECO:0000313" key="3">
    <source>
        <dbReference type="EMBL" id="KAK3223282.1"/>
    </source>
</evidence>
<evidence type="ECO:0008006" key="5">
    <source>
        <dbReference type="Google" id="ProtNLM"/>
    </source>
</evidence>
<sequence>MSSLTLICFFSFFVLFNLVSSKPLLEDGYTVTTVIDGHKLKINPYLVISPPGSSDLIVLDSSGSRFYTLTLPLSEESVAKRLSGNGVVGYSDGEPGSARFNKPKNFAVDFKGNVYVADKNNNAIRKISNSGVTTIAGGKSKKPGRQDGPAQNASFSVDFELTFVPGICALLVSDHGNQLVRQINLKAEDCARGSQSGLGAAAVWVLGLVFSCLLGLVIGIVIRPYIFRHEDPNHFHFSVTWRHYLIHLAKQVQKLCFDIRSVIVSSTPYALLRRLVWMSLSHLSLMFRIYYLEPKTSPKTLRNDVSLLDSDNLHVGLLDSDNLHGCEIKKSQIYADQLKDLITFDGLKQGHENQETSDVLFDSHGKLDDMIQANVKGLRGAGEGEIPLNGSIIDSSGLVKRRK</sequence>
<protein>
    <recommendedName>
        <fullName evidence="5">NHL domain-containing protein</fullName>
    </recommendedName>
</protein>
<keyword evidence="4" id="KW-1185">Reference proteome</keyword>
<keyword evidence="1" id="KW-1133">Transmembrane helix</keyword>
<reference evidence="3" key="1">
    <citation type="journal article" date="2023" name="Plant J.">
        <title>Genome sequences and population genomics provide insights into the demographic history, inbreeding, and mutation load of two 'living fossil' tree species of Dipteronia.</title>
        <authorList>
            <person name="Feng Y."/>
            <person name="Comes H.P."/>
            <person name="Chen J."/>
            <person name="Zhu S."/>
            <person name="Lu R."/>
            <person name="Zhang X."/>
            <person name="Li P."/>
            <person name="Qiu J."/>
            <person name="Olsen K.M."/>
            <person name="Qiu Y."/>
        </authorList>
    </citation>
    <scope>NUCLEOTIDE SEQUENCE</scope>
    <source>
        <strain evidence="3">NBL</strain>
    </source>
</reference>
<name>A0AAE0ECX7_9ROSI</name>
<feature type="chain" id="PRO_5042034923" description="NHL domain-containing protein" evidence="2">
    <location>
        <begin position="22"/>
        <end position="403"/>
    </location>
</feature>
<accession>A0AAE0ECX7</accession>
<dbReference type="Gene3D" id="2.120.10.30">
    <property type="entry name" value="TolB, C-terminal domain"/>
    <property type="match status" value="1"/>
</dbReference>